<dbReference type="EMBL" id="LR796655">
    <property type="protein sequence ID" value="CAB4157783.1"/>
    <property type="molecule type" value="Genomic_DNA"/>
</dbReference>
<feature type="compositionally biased region" description="Basic and acidic residues" evidence="1">
    <location>
        <begin position="362"/>
        <end position="378"/>
    </location>
</feature>
<evidence type="ECO:0000256" key="1">
    <source>
        <dbReference type="SAM" id="MobiDB-lite"/>
    </source>
</evidence>
<gene>
    <name evidence="2" type="ORF">UFOVP678_47</name>
</gene>
<organism evidence="2">
    <name type="scientific">uncultured Caudovirales phage</name>
    <dbReference type="NCBI Taxonomy" id="2100421"/>
    <lineage>
        <taxon>Viruses</taxon>
        <taxon>Duplodnaviria</taxon>
        <taxon>Heunggongvirae</taxon>
        <taxon>Uroviricota</taxon>
        <taxon>Caudoviricetes</taxon>
        <taxon>Peduoviridae</taxon>
        <taxon>Maltschvirus</taxon>
        <taxon>Maltschvirus maltsch</taxon>
    </lineage>
</organism>
<name>A0A6J5NFT6_9CAUD</name>
<accession>A0A6J5NFT6</accession>
<sequence>MFDKEELSIVGGLFPNTLAIAEAEKLGQQEAAYKRFSGAAGTQNPFGGLAGLSGMFGTAAGQELRGLAGVQSPTMQLVSLRDRAAKQFDTSTPEGLVQMAQFLNQQGDAAGARQAIMVAQGQNRRGLEAEKLQGEIGIQGREIKEIGVSPELVQKAVVDKNGNVIRTLGSPYSRFTSKQNISVDAKGETKFVEQLGKNDAETVTEAMKTRATALSTIGSLQKLNSLNNQELISGTLATGRVGAANLLATLGLASKDDVAKIATSQQYDKVAKDVIFQTLGGKLGAGFSNEDRRFIEALIPQLETSPEARRQLISYMIDKNKLIVDETTRLENYGRANKGLGGFDYKIPRETLAPPSTAPKGDFTREQLKNEAARRGLE</sequence>
<protein>
    <submittedName>
        <fullName evidence="2">Uncharacterized protein</fullName>
    </submittedName>
</protein>
<reference evidence="2" key="1">
    <citation type="submission" date="2020-04" db="EMBL/GenBank/DDBJ databases">
        <authorList>
            <person name="Chiriac C."/>
            <person name="Salcher M."/>
            <person name="Ghai R."/>
            <person name="Kavagutti S V."/>
        </authorList>
    </citation>
    <scope>NUCLEOTIDE SEQUENCE</scope>
</reference>
<feature type="region of interest" description="Disordered" evidence="1">
    <location>
        <begin position="350"/>
        <end position="378"/>
    </location>
</feature>
<evidence type="ECO:0000313" key="2">
    <source>
        <dbReference type="EMBL" id="CAB4157783.1"/>
    </source>
</evidence>
<proteinExistence type="predicted"/>